<dbReference type="Proteomes" id="UP000298663">
    <property type="component" value="Unassembled WGS sequence"/>
</dbReference>
<reference evidence="1 2" key="2">
    <citation type="journal article" date="2019" name="G3 (Bethesda)">
        <title>Hybrid Assembly of the Genome of the Entomopathogenic Nematode Steinernema carpocapsae Identifies the X-Chromosome.</title>
        <authorList>
            <person name="Serra L."/>
            <person name="Macchietto M."/>
            <person name="Macias-Munoz A."/>
            <person name="McGill C.J."/>
            <person name="Rodriguez I.M."/>
            <person name="Rodriguez B."/>
            <person name="Murad R."/>
            <person name="Mortazavi A."/>
        </authorList>
    </citation>
    <scope>NUCLEOTIDE SEQUENCE [LARGE SCALE GENOMIC DNA]</scope>
    <source>
        <strain evidence="1 2">ALL</strain>
    </source>
</reference>
<dbReference type="AlphaFoldDB" id="A0A4U8UJ15"/>
<dbReference type="EMBL" id="AZBU02000001">
    <property type="protein sequence ID" value="TMS32706.1"/>
    <property type="molecule type" value="Genomic_DNA"/>
</dbReference>
<comment type="caution">
    <text evidence="1">The sequence shown here is derived from an EMBL/GenBank/DDBJ whole genome shotgun (WGS) entry which is preliminary data.</text>
</comment>
<protein>
    <submittedName>
        <fullName evidence="1">Uncharacterized protein</fullName>
    </submittedName>
</protein>
<evidence type="ECO:0000313" key="1">
    <source>
        <dbReference type="EMBL" id="TMS32706.1"/>
    </source>
</evidence>
<keyword evidence="2" id="KW-1185">Reference proteome</keyword>
<organism evidence="1 2">
    <name type="scientific">Steinernema carpocapsae</name>
    <name type="common">Entomopathogenic nematode</name>
    <dbReference type="NCBI Taxonomy" id="34508"/>
    <lineage>
        <taxon>Eukaryota</taxon>
        <taxon>Metazoa</taxon>
        <taxon>Ecdysozoa</taxon>
        <taxon>Nematoda</taxon>
        <taxon>Chromadorea</taxon>
        <taxon>Rhabditida</taxon>
        <taxon>Tylenchina</taxon>
        <taxon>Panagrolaimomorpha</taxon>
        <taxon>Strongyloidoidea</taxon>
        <taxon>Steinernematidae</taxon>
        <taxon>Steinernema</taxon>
    </lineage>
</organism>
<gene>
    <name evidence="1" type="ORF">L596_000513</name>
</gene>
<evidence type="ECO:0000313" key="2">
    <source>
        <dbReference type="Proteomes" id="UP000298663"/>
    </source>
</evidence>
<sequence>MFSDCRKAQSNRDSVGQKHNIGATTAPFHFLHGQQKPQRLFGPQSQKKILVYNWKKGLSAPTNSAPTSNACKRMSLSLYSAKIGDRSLQTSVDKNEANLDFCSLGYPAILMVIGNQKCCGRDCGNTDFMFGNWFEIYNRRWDYNIDLSSMTRRLFGLRWRCRTRSPIVGESDIKSKQRC</sequence>
<accession>A0A4U8UJ15</accession>
<reference evidence="1 2" key="1">
    <citation type="journal article" date="2015" name="Genome Biol.">
        <title>Comparative genomics of Steinernema reveals deeply conserved gene regulatory networks.</title>
        <authorList>
            <person name="Dillman A.R."/>
            <person name="Macchietto M."/>
            <person name="Porter C.F."/>
            <person name="Rogers A."/>
            <person name="Williams B."/>
            <person name="Antoshechkin I."/>
            <person name="Lee M.M."/>
            <person name="Goodwin Z."/>
            <person name="Lu X."/>
            <person name="Lewis E.E."/>
            <person name="Goodrich-Blair H."/>
            <person name="Stock S.P."/>
            <person name="Adams B.J."/>
            <person name="Sternberg P.W."/>
            <person name="Mortazavi A."/>
        </authorList>
    </citation>
    <scope>NUCLEOTIDE SEQUENCE [LARGE SCALE GENOMIC DNA]</scope>
    <source>
        <strain evidence="1 2">ALL</strain>
    </source>
</reference>
<proteinExistence type="predicted"/>
<name>A0A4U8UJ15_STECR</name>